<dbReference type="InterPro" id="IPR012334">
    <property type="entry name" value="Pectin_lyas_fold"/>
</dbReference>
<keyword evidence="17" id="KW-0472">Membrane</keyword>
<dbReference type="Gene3D" id="1.20.140.40">
    <property type="entry name" value="Invertase/pectin methylesterase inhibitor family protein"/>
    <property type="match status" value="1"/>
</dbReference>
<evidence type="ECO:0000256" key="11">
    <source>
        <dbReference type="ARBA" id="ARBA00023180"/>
    </source>
</evidence>
<dbReference type="InterPro" id="IPR006501">
    <property type="entry name" value="Pectinesterase_inhib_dom"/>
</dbReference>
<feature type="region of interest" description="Disordered" evidence="16">
    <location>
        <begin position="1"/>
        <end position="22"/>
    </location>
</feature>
<evidence type="ECO:0000313" key="20">
    <source>
        <dbReference type="RefSeq" id="XP_011094021.1"/>
    </source>
</evidence>
<dbReference type="GO" id="GO:0045490">
    <property type="term" value="P:pectin catabolic process"/>
    <property type="evidence" value="ECO:0007669"/>
    <property type="project" value="UniProtKB-UniRule"/>
</dbReference>
<dbReference type="Proteomes" id="UP000504604">
    <property type="component" value="Linkage group LG11"/>
</dbReference>
<evidence type="ECO:0000256" key="3">
    <source>
        <dbReference type="ARBA" id="ARBA00006027"/>
    </source>
</evidence>
<evidence type="ECO:0000256" key="8">
    <source>
        <dbReference type="ARBA" id="ARBA00022801"/>
    </source>
</evidence>
<dbReference type="Gene3D" id="2.160.20.10">
    <property type="entry name" value="Single-stranded right-handed beta-helix, Pectin lyase-like"/>
    <property type="match status" value="1"/>
</dbReference>
<keyword evidence="9 15" id="KW-0063">Aspartyl esterase</keyword>
<dbReference type="PROSITE" id="PS00503">
    <property type="entry name" value="PECTINESTERASE_2"/>
    <property type="match status" value="1"/>
</dbReference>
<evidence type="ECO:0000256" key="14">
    <source>
        <dbReference type="PROSITE-ProRule" id="PRU10040"/>
    </source>
</evidence>
<dbReference type="PANTHER" id="PTHR31707">
    <property type="entry name" value="PECTINESTERASE"/>
    <property type="match status" value="1"/>
</dbReference>
<dbReference type="Pfam" id="PF01095">
    <property type="entry name" value="Pectinesterase"/>
    <property type="match status" value="1"/>
</dbReference>
<evidence type="ECO:0000256" key="17">
    <source>
        <dbReference type="SAM" id="Phobius"/>
    </source>
</evidence>
<dbReference type="KEGG" id="sind:105173840"/>
<dbReference type="OrthoDB" id="2019149at2759"/>
<dbReference type="SUPFAM" id="SSF101148">
    <property type="entry name" value="Plant invertase/pectin methylesterase inhibitor"/>
    <property type="match status" value="1"/>
</dbReference>
<comment type="pathway">
    <text evidence="2 15">Glycan metabolism; pectin degradation; 2-dehydro-3-deoxy-D-gluconate from pectin: step 1/5.</text>
</comment>
<evidence type="ECO:0000256" key="6">
    <source>
        <dbReference type="ARBA" id="ARBA00022512"/>
    </source>
</evidence>
<dbReference type="GeneID" id="105173840"/>
<evidence type="ECO:0000256" key="13">
    <source>
        <dbReference type="ARBA" id="ARBA00047928"/>
    </source>
</evidence>
<evidence type="ECO:0000256" key="15">
    <source>
        <dbReference type="RuleBase" id="RU000589"/>
    </source>
</evidence>
<dbReference type="GO" id="GO:0042545">
    <property type="term" value="P:cell wall modification"/>
    <property type="evidence" value="ECO:0007669"/>
    <property type="project" value="UniProtKB-UniRule"/>
</dbReference>
<dbReference type="InterPro" id="IPR000070">
    <property type="entry name" value="Pectinesterase_cat"/>
</dbReference>
<dbReference type="Pfam" id="PF04043">
    <property type="entry name" value="PMEI"/>
    <property type="match status" value="1"/>
</dbReference>
<organism evidence="19 20">
    <name type="scientific">Sesamum indicum</name>
    <name type="common">Oriental sesame</name>
    <name type="synonym">Sesamum orientale</name>
    <dbReference type="NCBI Taxonomy" id="4182"/>
    <lineage>
        <taxon>Eukaryota</taxon>
        <taxon>Viridiplantae</taxon>
        <taxon>Streptophyta</taxon>
        <taxon>Embryophyta</taxon>
        <taxon>Tracheophyta</taxon>
        <taxon>Spermatophyta</taxon>
        <taxon>Magnoliopsida</taxon>
        <taxon>eudicotyledons</taxon>
        <taxon>Gunneridae</taxon>
        <taxon>Pentapetalae</taxon>
        <taxon>asterids</taxon>
        <taxon>lamiids</taxon>
        <taxon>Lamiales</taxon>
        <taxon>Pedaliaceae</taxon>
        <taxon>Sesamum</taxon>
    </lineage>
</organism>
<proteinExistence type="inferred from homology"/>
<keyword evidence="17" id="KW-0812">Transmembrane</keyword>
<dbReference type="RefSeq" id="XP_011094021.1">
    <property type="nucleotide sequence ID" value="XM_011095719.2"/>
</dbReference>
<evidence type="ECO:0000259" key="18">
    <source>
        <dbReference type="SMART" id="SM00856"/>
    </source>
</evidence>
<gene>
    <name evidence="20" type="primary">LOC105173840</name>
</gene>
<sequence>MDSSKSAKFDGTDEPGIKTDKPGTVKSLESVEIFESVKNDEFEEEEYRRKTRKRLIIIAISSVILVLIIIGAIIGILVPMRTKNISSSLPIKDRDSIKAICNSTLYQDSCYSSIYSLQMSSSKNSPSDPDTPEEIFMLSLQVTLNELVTLKSSMSIKLVSFRKNNKNDSSTENALENCEDLIQDAINHVNMSMSSMQQDRFSAYVVSDIRTWLSTAITDQQTCLDGLTEFENISVSLQGEIRALMENATEFTSNSLAIISNIFTIIREFQVNPAHRKLLQENGATGWMHRRLLKAEVVNLRPNLTVAKDGTGDYQTISKAVNAVPKRSSDRFLIYVKEGEYEEQVVVDSDSWNVMIYGDGMNKTIVSGSLNYADGVATYNSGTLIAEGRGFIARDIGFKNTAGPAKLQAVALRSSSDKSIFLRCSIDGYQDTLYVHANRQFFAGCLITGTIDFIFGNAAAVFQNCSIQPRQPGPGQYNTVTAQSKSDPNQNTGISIQQCSISPSGNLTAQTFLGRPWNNYSTTVIMETDIQGIIDPAGWIPWEPGREAPDTIFYAEYKNTGPGSVLNQRVMWPGYRPNITEEEAEKFYVEPFIQGDQWLIRADVRV</sequence>
<dbReference type="InParanoid" id="A0A6I9U4L6"/>
<dbReference type="CDD" id="cd15798">
    <property type="entry name" value="PMEI-like_3"/>
    <property type="match status" value="1"/>
</dbReference>
<keyword evidence="7" id="KW-0964">Secreted</keyword>
<dbReference type="EC" id="3.1.1.11" evidence="5 15"/>
<dbReference type="UniPathway" id="UPA00545">
    <property type="reaction ID" value="UER00823"/>
</dbReference>
<dbReference type="GO" id="GO:0030599">
    <property type="term" value="F:pectinesterase activity"/>
    <property type="evidence" value="ECO:0007669"/>
    <property type="project" value="UniProtKB-UniRule"/>
</dbReference>
<dbReference type="InterPro" id="IPR011050">
    <property type="entry name" value="Pectin_lyase_fold/virulence"/>
</dbReference>
<protein>
    <recommendedName>
        <fullName evidence="5 15">Pectinesterase</fullName>
        <ecNumber evidence="5 15">3.1.1.11</ecNumber>
    </recommendedName>
</protein>
<keyword evidence="10" id="KW-1015">Disulfide bond</keyword>
<dbReference type="FunFam" id="2.160.20.10:FF:000001">
    <property type="entry name" value="Pectinesterase"/>
    <property type="match status" value="1"/>
</dbReference>
<keyword evidence="11" id="KW-0325">Glycoprotein</keyword>
<name>A0A6I9U4L6_SESIN</name>
<accession>A0A6I9U4L6</accession>
<feature type="transmembrane region" description="Helical" evidence="17">
    <location>
        <begin position="55"/>
        <end position="78"/>
    </location>
</feature>
<evidence type="ECO:0000256" key="12">
    <source>
        <dbReference type="ARBA" id="ARBA00023316"/>
    </source>
</evidence>
<comment type="similarity">
    <text evidence="3">In the N-terminal section; belongs to the PMEI family.</text>
</comment>
<dbReference type="Gramene" id="SIN_1024632.t">
    <property type="protein sequence ID" value="SIN_1024632.t"/>
    <property type="gene ID" value="SIN_1024632"/>
</dbReference>
<feature type="domain" description="Pectinesterase inhibitor" evidence="18">
    <location>
        <begin position="92"/>
        <end position="258"/>
    </location>
</feature>
<reference evidence="20" key="1">
    <citation type="submission" date="2025-08" db="UniProtKB">
        <authorList>
            <consortium name="RefSeq"/>
        </authorList>
    </citation>
    <scope>IDENTIFICATION</scope>
</reference>
<dbReference type="GO" id="GO:0004857">
    <property type="term" value="F:enzyme inhibitor activity"/>
    <property type="evidence" value="ECO:0007669"/>
    <property type="project" value="InterPro"/>
</dbReference>
<keyword evidence="17" id="KW-1133">Transmembrane helix</keyword>
<evidence type="ECO:0000313" key="19">
    <source>
        <dbReference type="Proteomes" id="UP000504604"/>
    </source>
</evidence>
<comment type="subcellular location">
    <subcellularLocation>
        <location evidence="1">Secreted</location>
        <location evidence="1">Cell wall</location>
    </subcellularLocation>
</comment>
<comment type="similarity">
    <text evidence="4">In the C-terminal section; belongs to the pectinesterase family.</text>
</comment>
<keyword evidence="6" id="KW-0134">Cell wall</keyword>
<evidence type="ECO:0000256" key="16">
    <source>
        <dbReference type="SAM" id="MobiDB-lite"/>
    </source>
</evidence>
<evidence type="ECO:0000256" key="5">
    <source>
        <dbReference type="ARBA" id="ARBA00013229"/>
    </source>
</evidence>
<keyword evidence="12" id="KW-0961">Cell wall biogenesis/degradation</keyword>
<dbReference type="SMART" id="SM00856">
    <property type="entry name" value="PMEI"/>
    <property type="match status" value="1"/>
</dbReference>
<keyword evidence="19" id="KW-1185">Reference proteome</keyword>
<evidence type="ECO:0000256" key="1">
    <source>
        <dbReference type="ARBA" id="ARBA00004191"/>
    </source>
</evidence>
<evidence type="ECO:0000256" key="4">
    <source>
        <dbReference type="ARBA" id="ARBA00007786"/>
    </source>
</evidence>
<feature type="active site" evidence="14">
    <location>
        <position position="452"/>
    </location>
</feature>
<dbReference type="NCBIfam" id="TIGR01614">
    <property type="entry name" value="PME_inhib"/>
    <property type="match status" value="1"/>
</dbReference>
<keyword evidence="8 15" id="KW-0378">Hydrolase</keyword>
<evidence type="ECO:0000256" key="10">
    <source>
        <dbReference type="ARBA" id="ARBA00023157"/>
    </source>
</evidence>
<dbReference type="SUPFAM" id="SSF51126">
    <property type="entry name" value="Pectin lyase-like"/>
    <property type="match status" value="1"/>
</dbReference>
<evidence type="ECO:0000256" key="9">
    <source>
        <dbReference type="ARBA" id="ARBA00023085"/>
    </source>
</evidence>
<dbReference type="InterPro" id="IPR035513">
    <property type="entry name" value="Invertase/methylesterase_inhib"/>
</dbReference>
<dbReference type="InterPro" id="IPR033131">
    <property type="entry name" value="Pectinesterase_Asp_AS"/>
</dbReference>
<dbReference type="FunFam" id="1.20.140.40:FF:000010">
    <property type="entry name" value="Pectinesterase"/>
    <property type="match status" value="1"/>
</dbReference>
<dbReference type="AlphaFoldDB" id="A0A6I9U4L6"/>
<comment type="catalytic activity">
    <reaction evidence="13 15">
        <text>[(1-&gt;4)-alpha-D-galacturonosyl methyl ester](n) + n H2O = [(1-&gt;4)-alpha-D-galacturonosyl](n) + n methanol + n H(+)</text>
        <dbReference type="Rhea" id="RHEA:22380"/>
        <dbReference type="Rhea" id="RHEA-COMP:14570"/>
        <dbReference type="Rhea" id="RHEA-COMP:14573"/>
        <dbReference type="ChEBI" id="CHEBI:15377"/>
        <dbReference type="ChEBI" id="CHEBI:15378"/>
        <dbReference type="ChEBI" id="CHEBI:17790"/>
        <dbReference type="ChEBI" id="CHEBI:140522"/>
        <dbReference type="ChEBI" id="CHEBI:140523"/>
        <dbReference type="EC" id="3.1.1.11"/>
    </reaction>
</comment>
<evidence type="ECO:0000256" key="2">
    <source>
        <dbReference type="ARBA" id="ARBA00005184"/>
    </source>
</evidence>
<evidence type="ECO:0000256" key="7">
    <source>
        <dbReference type="ARBA" id="ARBA00022525"/>
    </source>
</evidence>